<keyword evidence="2" id="KW-0732">Signal</keyword>
<accession>A0A9P4P7H5</accession>
<gene>
    <name evidence="3" type="ORF">P171DRAFT_490729</name>
</gene>
<feature type="compositionally biased region" description="Polar residues" evidence="1">
    <location>
        <begin position="42"/>
        <end position="69"/>
    </location>
</feature>
<dbReference type="EMBL" id="MU001511">
    <property type="protein sequence ID" value="KAF2438672.1"/>
    <property type="molecule type" value="Genomic_DNA"/>
</dbReference>
<feature type="signal peptide" evidence="2">
    <location>
        <begin position="1"/>
        <end position="18"/>
    </location>
</feature>
<dbReference type="Proteomes" id="UP000799764">
    <property type="component" value="Unassembled WGS sequence"/>
</dbReference>
<name>A0A9P4P7H5_9PLEO</name>
<evidence type="ECO:0000313" key="3">
    <source>
        <dbReference type="EMBL" id="KAF2438672.1"/>
    </source>
</evidence>
<organism evidence="3 4">
    <name type="scientific">Karstenula rhodostoma CBS 690.94</name>
    <dbReference type="NCBI Taxonomy" id="1392251"/>
    <lineage>
        <taxon>Eukaryota</taxon>
        <taxon>Fungi</taxon>
        <taxon>Dikarya</taxon>
        <taxon>Ascomycota</taxon>
        <taxon>Pezizomycotina</taxon>
        <taxon>Dothideomycetes</taxon>
        <taxon>Pleosporomycetidae</taxon>
        <taxon>Pleosporales</taxon>
        <taxon>Massarineae</taxon>
        <taxon>Didymosphaeriaceae</taxon>
        <taxon>Karstenula</taxon>
    </lineage>
</organism>
<dbReference type="AlphaFoldDB" id="A0A9P4P7H5"/>
<sequence length="97" mass="9321">MVPIKVLFLALAAVAAGAEPLVTSTTIVSTSLAPTEIISSKVPSNVSSAQPTASVPTSSGVPTSQTVSGSKGAAAPTKVAPLGAILGLGLPVVLGML</sequence>
<feature type="chain" id="PRO_5040403858" evidence="2">
    <location>
        <begin position="19"/>
        <end position="97"/>
    </location>
</feature>
<keyword evidence="4" id="KW-1185">Reference proteome</keyword>
<evidence type="ECO:0000256" key="2">
    <source>
        <dbReference type="SAM" id="SignalP"/>
    </source>
</evidence>
<evidence type="ECO:0000313" key="4">
    <source>
        <dbReference type="Proteomes" id="UP000799764"/>
    </source>
</evidence>
<evidence type="ECO:0000256" key="1">
    <source>
        <dbReference type="SAM" id="MobiDB-lite"/>
    </source>
</evidence>
<protein>
    <submittedName>
        <fullName evidence="3">Uncharacterized protein</fullName>
    </submittedName>
</protein>
<comment type="caution">
    <text evidence="3">The sequence shown here is derived from an EMBL/GenBank/DDBJ whole genome shotgun (WGS) entry which is preliminary data.</text>
</comment>
<proteinExistence type="predicted"/>
<reference evidence="3" key="1">
    <citation type="journal article" date="2020" name="Stud. Mycol.">
        <title>101 Dothideomycetes genomes: a test case for predicting lifestyles and emergence of pathogens.</title>
        <authorList>
            <person name="Haridas S."/>
            <person name="Albert R."/>
            <person name="Binder M."/>
            <person name="Bloem J."/>
            <person name="Labutti K."/>
            <person name="Salamov A."/>
            <person name="Andreopoulos B."/>
            <person name="Baker S."/>
            <person name="Barry K."/>
            <person name="Bills G."/>
            <person name="Bluhm B."/>
            <person name="Cannon C."/>
            <person name="Castanera R."/>
            <person name="Culley D."/>
            <person name="Daum C."/>
            <person name="Ezra D."/>
            <person name="Gonzalez J."/>
            <person name="Henrissat B."/>
            <person name="Kuo A."/>
            <person name="Liang C."/>
            <person name="Lipzen A."/>
            <person name="Lutzoni F."/>
            <person name="Magnuson J."/>
            <person name="Mondo S."/>
            <person name="Nolan M."/>
            <person name="Ohm R."/>
            <person name="Pangilinan J."/>
            <person name="Park H.-J."/>
            <person name="Ramirez L."/>
            <person name="Alfaro M."/>
            <person name="Sun H."/>
            <person name="Tritt A."/>
            <person name="Yoshinaga Y."/>
            <person name="Zwiers L.-H."/>
            <person name="Turgeon B."/>
            <person name="Goodwin S."/>
            <person name="Spatafora J."/>
            <person name="Crous P."/>
            <person name="Grigoriev I."/>
        </authorList>
    </citation>
    <scope>NUCLEOTIDE SEQUENCE</scope>
    <source>
        <strain evidence="3">CBS 690.94</strain>
    </source>
</reference>
<feature type="region of interest" description="Disordered" evidence="1">
    <location>
        <begin position="42"/>
        <end position="75"/>
    </location>
</feature>